<reference evidence="7" key="1">
    <citation type="journal article" date="2019" name="Toxins">
        <title>Detection of Abrin-Like and Prepropulchellin-Like Toxin Genes and Transcripts Using Whole Genome Sequencing and Full-Length Transcript Sequencing of Abrus precatorius.</title>
        <authorList>
            <person name="Hovde B.T."/>
            <person name="Daligault H.E."/>
            <person name="Hanschen E.R."/>
            <person name="Kunde Y.A."/>
            <person name="Johnson M.B."/>
            <person name="Starkenburg S.R."/>
            <person name="Johnson S.L."/>
        </authorList>
    </citation>
    <scope>NUCLEOTIDE SEQUENCE [LARGE SCALE GENOMIC DNA]</scope>
</reference>
<feature type="transmembrane region" description="Helical" evidence="6">
    <location>
        <begin position="206"/>
        <end position="228"/>
    </location>
</feature>
<proteinExistence type="inferred from homology"/>
<feature type="transmembrane region" description="Helical" evidence="6">
    <location>
        <begin position="440"/>
        <end position="463"/>
    </location>
</feature>
<feature type="transmembrane region" description="Helical" evidence="6">
    <location>
        <begin position="401"/>
        <end position="420"/>
    </location>
</feature>
<dbReference type="GO" id="GO:0016020">
    <property type="term" value="C:membrane"/>
    <property type="evidence" value="ECO:0007669"/>
    <property type="project" value="UniProtKB-SubCell"/>
</dbReference>
<dbReference type="GO" id="GO:0022857">
    <property type="term" value="F:transmembrane transporter activity"/>
    <property type="evidence" value="ECO:0007669"/>
    <property type="project" value="InterPro"/>
</dbReference>
<dbReference type="AlphaFoldDB" id="A0A8B8KHY5"/>
<evidence type="ECO:0000256" key="1">
    <source>
        <dbReference type="ARBA" id="ARBA00004141"/>
    </source>
</evidence>
<keyword evidence="4 6" id="KW-1133">Transmembrane helix</keyword>
<keyword evidence="3 6" id="KW-0812">Transmembrane</keyword>
<sequence>MEGMNNPLTSRREAQNMNSGSNRGGWITFPFIIGSVAGMSLGGAGIIGNLIVYLIREFNIESITAAQVANIANGSSSLFPFVAAIIADSCFGSFPVALVSSSVSLLGTIILALTATIKSLKPHLCNDGSNLCNSPSKIQYTVLYGGIALTAIGFGGARFTTASLGANQFDKTEHQGTFFNWFFFTWYIASIIAFTGLFYVEDNVSWGLGFGICGAATFVALILFLLGYRFYRPDNPQGSAFLDLARVLVATIRKWKYQPSSTTKDYYGGHDEVVPVTPGERLRFFNRAALVIDGDLQSNGSIEKPWRLCTVQQVEDFKTVIGILPLWTTSIFLATPIGVQGSLTVLQALATDRVIGPHFKFPAGSITVIPLISTSIFLTLIDKVLRPTWQKLIGKSATPLQRVGVGHVFNVLAMVVSALVESKRLKIANGHMAQEKSNPIVPMSVLWLFPQLVLVGIGEAFHFPAQVTFYYQQLPHSLRSTSTAMISMIIGISFYLSTALIDQVRRSTGWLHDDINHGRLDNFYWLLVLLGGINFGYYLLCSTLYKHAKV</sequence>
<gene>
    <name evidence="8" type="primary">LOC113855956</name>
</gene>
<dbReference type="Gene3D" id="1.20.1250.20">
    <property type="entry name" value="MFS general substrate transporter like domains"/>
    <property type="match status" value="1"/>
</dbReference>
<evidence type="ECO:0000313" key="7">
    <source>
        <dbReference type="Proteomes" id="UP000694853"/>
    </source>
</evidence>
<keyword evidence="7" id="KW-1185">Reference proteome</keyword>
<reference evidence="8" key="2">
    <citation type="submission" date="2025-08" db="UniProtKB">
        <authorList>
            <consortium name="RefSeq"/>
        </authorList>
    </citation>
    <scope>IDENTIFICATION</scope>
    <source>
        <tissue evidence="8">Young leaves</tissue>
    </source>
</reference>
<evidence type="ECO:0000313" key="8">
    <source>
        <dbReference type="RefSeq" id="XP_027343386.1"/>
    </source>
</evidence>
<evidence type="ECO:0000256" key="3">
    <source>
        <dbReference type="ARBA" id="ARBA00022692"/>
    </source>
</evidence>
<dbReference type="Pfam" id="PF00854">
    <property type="entry name" value="PTR2"/>
    <property type="match status" value="1"/>
</dbReference>
<organism evidence="7 8">
    <name type="scientific">Abrus precatorius</name>
    <name type="common">Indian licorice</name>
    <name type="synonym">Glycine abrus</name>
    <dbReference type="NCBI Taxonomy" id="3816"/>
    <lineage>
        <taxon>Eukaryota</taxon>
        <taxon>Viridiplantae</taxon>
        <taxon>Streptophyta</taxon>
        <taxon>Embryophyta</taxon>
        <taxon>Tracheophyta</taxon>
        <taxon>Spermatophyta</taxon>
        <taxon>Magnoliopsida</taxon>
        <taxon>eudicotyledons</taxon>
        <taxon>Gunneridae</taxon>
        <taxon>Pentapetalae</taxon>
        <taxon>rosids</taxon>
        <taxon>fabids</taxon>
        <taxon>Fabales</taxon>
        <taxon>Fabaceae</taxon>
        <taxon>Papilionoideae</taxon>
        <taxon>50 kb inversion clade</taxon>
        <taxon>NPAAA clade</taxon>
        <taxon>indigoferoid/millettioid clade</taxon>
        <taxon>Abreae</taxon>
        <taxon>Abrus</taxon>
    </lineage>
</organism>
<dbReference type="CDD" id="cd17416">
    <property type="entry name" value="MFS_NPF1_2"/>
    <property type="match status" value="1"/>
</dbReference>
<keyword evidence="5 6" id="KW-0472">Membrane</keyword>
<comment type="subcellular location">
    <subcellularLocation>
        <location evidence="1">Membrane</location>
        <topology evidence="1">Multi-pass membrane protein</topology>
    </subcellularLocation>
</comment>
<dbReference type="Proteomes" id="UP000694853">
    <property type="component" value="Unplaced"/>
</dbReference>
<feature type="transmembrane region" description="Helical" evidence="6">
    <location>
        <begin position="27"/>
        <end position="55"/>
    </location>
</feature>
<dbReference type="InterPro" id="IPR000109">
    <property type="entry name" value="POT_fam"/>
</dbReference>
<dbReference type="RefSeq" id="XP_027343386.1">
    <property type="nucleotide sequence ID" value="XM_027487585.1"/>
</dbReference>
<feature type="transmembrane region" description="Helical" evidence="6">
    <location>
        <begin position="361"/>
        <end position="381"/>
    </location>
</feature>
<accession>A0A8B8KHY5</accession>
<dbReference type="GeneID" id="113855956"/>
<comment type="similarity">
    <text evidence="2">Belongs to the major facilitator superfamily. Proton-dependent oligopeptide transporter (POT/PTR) (TC 2.A.17) family.</text>
</comment>
<evidence type="ECO:0000256" key="4">
    <source>
        <dbReference type="ARBA" id="ARBA00022989"/>
    </source>
</evidence>
<feature type="transmembrane region" description="Helical" evidence="6">
    <location>
        <begin position="522"/>
        <end position="540"/>
    </location>
</feature>
<dbReference type="SUPFAM" id="SSF103473">
    <property type="entry name" value="MFS general substrate transporter"/>
    <property type="match status" value="1"/>
</dbReference>
<evidence type="ECO:0000256" key="6">
    <source>
        <dbReference type="SAM" id="Phobius"/>
    </source>
</evidence>
<feature type="transmembrane region" description="Helical" evidence="6">
    <location>
        <begin position="93"/>
        <end position="113"/>
    </location>
</feature>
<dbReference type="OrthoDB" id="8904098at2759"/>
<dbReference type="KEGG" id="aprc:113855956"/>
<dbReference type="InterPro" id="IPR036259">
    <property type="entry name" value="MFS_trans_sf"/>
</dbReference>
<evidence type="ECO:0000256" key="5">
    <source>
        <dbReference type="ARBA" id="ARBA00023136"/>
    </source>
</evidence>
<feature type="transmembrane region" description="Helical" evidence="6">
    <location>
        <begin position="67"/>
        <end position="87"/>
    </location>
</feature>
<feature type="transmembrane region" description="Helical" evidence="6">
    <location>
        <begin position="483"/>
        <end position="501"/>
    </location>
</feature>
<feature type="transmembrane region" description="Helical" evidence="6">
    <location>
        <begin position="178"/>
        <end position="200"/>
    </location>
</feature>
<evidence type="ECO:0000256" key="2">
    <source>
        <dbReference type="ARBA" id="ARBA00005982"/>
    </source>
</evidence>
<dbReference type="PANTHER" id="PTHR11654">
    <property type="entry name" value="OLIGOPEPTIDE TRANSPORTER-RELATED"/>
    <property type="match status" value="1"/>
</dbReference>
<protein>
    <submittedName>
        <fullName evidence="8">Protein NRT1/ PTR FAMILY 2.6-like</fullName>
    </submittedName>
</protein>
<name>A0A8B8KHY5_ABRPR</name>